<dbReference type="Pfam" id="PF06580">
    <property type="entry name" value="His_kinase"/>
    <property type="match status" value="1"/>
</dbReference>
<dbReference type="GO" id="GO:0000155">
    <property type="term" value="F:phosphorelay sensor kinase activity"/>
    <property type="evidence" value="ECO:0007669"/>
    <property type="project" value="InterPro"/>
</dbReference>
<dbReference type="PANTHER" id="PTHR34220">
    <property type="entry name" value="SENSOR HISTIDINE KINASE YPDA"/>
    <property type="match status" value="1"/>
</dbReference>
<keyword evidence="1" id="KW-0472">Membrane</keyword>
<dbReference type="InterPro" id="IPR050640">
    <property type="entry name" value="Bact_2-comp_sensor_kinase"/>
</dbReference>
<feature type="transmembrane region" description="Helical" evidence="1">
    <location>
        <begin position="12"/>
        <end position="36"/>
    </location>
</feature>
<dbReference type="OrthoDB" id="2514702at2"/>
<reference evidence="4 5" key="1">
    <citation type="submission" date="2016-10" db="EMBL/GenBank/DDBJ databases">
        <authorList>
            <person name="de Groot N.N."/>
        </authorList>
    </citation>
    <scope>NUCLEOTIDE SEQUENCE [LARGE SCALE GENOMIC DNA]</scope>
    <source>
        <strain evidence="4 5">S5-249</strain>
    </source>
</reference>
<feature type="domain" description="Signal transduction histidine kinase internal region" evidence="3">
    <location>
        <begin position="185"/>
        <end position="264"/>
    </location>
</feature>
<dbReference type="RefSeq" id="WP_093316034.1">
    <property type="nucleotide sequence ID" value="NZ_FOZG01000002.1"/>
</dbReference>
<dbReference type="PANTHER" id="PTHR34220:SF7">
    <property type="entry name" value="SENSOR HISTIDINE KINASE YPDA"/>
    <property type="match status" value="1"/>
</dbReference>
<dbReference type="STRING" id="1166337.SAMN05192580_2559"/>
<keyword evidence="4" id="KW-0808">Transferase</keyword>
<name>A0A1I6LC04_9SPHN</name>
<dbReference type="Proteomes" id="UP000198824">
    <property type="component" value="Unassembled WGS sequence"/>
</dbReference>
<feature type="domain" description="Histidine kinase/HSP90-like ATPase" evidence="2">
    <location>
        <begin position="284"/>
        <end position="380"/>
    </location>
</feature>
<evidence type="ECO:0000259" key="2">
    <source>
        <dbReference type="Pfam" id="PF02518"/>
    </source>
</evidence>
<dbReference type="SUPFAM" id="SSF55874">
    <property type="entry name" value="ATPase domain of HSP90 chaperone/DNA topoisomerase II/histidine kinase"/>
    <property type="match status" value="1"/>
</dbReference>
<evidence type="ECO:0000313" key="5">
    <source>
        <dbReference type="Proteomes" id="UP000198824"/>
    </source>
</evidence>
<dbReference type="AlphaFoldDB" id="A0A1I6LC04"/>
<proteinExistence type="predicted"/>
<feature type="transmembrane region" description="Helical" evidence="1">
    <location>
        <begin position="148"/>
        <end position="166"/>
    </location>
</feature>
<keyword evidence="1" id="KW-1133">Transmembrane helix</keyword>
<keyword evidence="1" id="KW-0812">Transmembrane</keyword>
<evidence type="ECO:0000256" key="1">
    <source>
        <dbReference type="SAM" id="Phobius"/>
    </source>
</evidence>
<dbReference type="InterPro" id="IPR003594">
    <property type="entry name" value="HATPase_dom"/>
</dbReference>
<dbReference type="GO" id="GO:0016020">
    <property type="term" value="C:membrane"/>
    <property type="evidence" value="ECO:0007669"/>
    <property type="project" value="InterPro"/>
</dbReference>
<gene>
    <name evidence="4" type="ORF">SAMN05192580_2559</name>
</gene>
<keyword evidence="5" id="KW-1185">Reference proteome</keyword>
<sequence length="385" mass="42201">MISDVASSREGITSRTAILSILGFWAFHFVIVTLRAAVLGFDDQLEMLVRRAVVTLVSIGITMVVWLLLRRVHGAPLSRRVAAAALLAVPASIVYSAVNYYVFYDFGLPKSVVIANKADEKTLTVQVDMTHADEKSPVMAIADNAANGYFFFAAWAALFLALTYAAETGHAERRVARFRAAAQSAELRALRYQVNPHFLFNTLNSLSSLIMTDRRDAAEAMVMNLSTFFRTSLTGDPTEDMRLSDELRLQRLYLDIETVRFPERMLVDIAVPDALMDACVPGLILQPLIENAIKYGVSPARRVVRISVRARESEGRLVLAVEDDGDDKPTGATIGEPGVTNGIGLRNVRERLAARFGDAADAAWGRRPGGGWAVVLTMPLVRNGC</sequence>
<organism evidence="4 5">
    <name type="scientific">Sphingomonas jatrophae</name>
    <dbReference type="NCBI Taxonomy" id="1166337"/>
    <lineage>
        <taxon>Bacteria</taxon>
        <taxon>Pseudomonadati</taxon>
        <taxon>Pseudomonadota</taxon>
        <taxon>Alphaproteobacteria</taxon>
        <taxon>Sphingomonadales</taxon>
        <taxon>Sphingomonadaceae</taxon>
        <taxon>Sphingomonas</taxon>
    </lineage>
</organism>
<evidence type="ECO:0000313" key="4">
    <source>
        <dbReference type="EMBL" id="SFS01005.1"/>
    </source>
</evidence>
<feature type="transmembrane region" description="Helical" evidence="1">
    <location>
        <begin position="48"/>
        <end position="69"/>
    </location>
</feature>
<dbReference type="InterPro" id="IPR010559">
    <property type="entry name" value="Sig_transdc_His_kin_internal"/>
</dbReference>
<protein>
    <submittedName>
        <fullName evidence="4">Histidine kinase</fullName>
    </submittedName>
</protein>
<evidence type="ECO:0000259" key="3">
    <source>
        <dbReference type="Pfam" id="PF06580"/>
    </source>
</evidence>
<accession>A0A1I6LC04</accession>
<dbReference type="InterPro" id="IPR036890">
    <property type="entry name" value="HATPase_C_sf"/>
</dbReference>
<dbReference type="Gene3D" id="3.30.565.10">
    <property type="entry name" value="Histidine kinase-like ATPase, C-terminal domain"/>
    <property type="match status" value="1"/>
</dbReference>
<feature type="transmembrane region" description="Helical" evidence="1">
    <location>
        <begin position="81"/>
        <end position="103"/>
    </location>
</feature>
<keyword evidence="4" id="KW-0418">Kinase</keyword>
<dbReference type="Pfam" id="PF02518">
    <property type="entry name" value="HATPase_c"/>
    <property type="match status" value="1"/>
</dbReference>
<dbReference type="EMBL" id="FOZG01000002">
    <property type="protein sequence ID" value="SFS01005.1"/>
    <property type="molecule type" value="Genomic_DNA"/>
</dbReference>